<sequence>MASVIDARGLTKRYADVTAVDDLDLCVTAGEIYGLLGLNGAGKTTAIRMLLGMVRPTSGTVDVLGARVRPGARAAWSRVGYLVETPAAYPELTVRENLEVAARLRALRGRHHVDEVIERLRLTTYAGRSARTLSLGNAQRLGLAKALLHKPELLVLDEPANGLDPAGVAEIRDLLRRLSQEHGVTVVLSSHILTEVARLATRIGIIHRGRLVRELDAGDVAAHVQQRLSVSARDRQAAELALTAAGYSPVRSNVEDLVLADARAVRQPDEVATVLVTAGCPPTRLVVEQDDLETFFLRVVES</sequence>
<dbReference type="EMBL" id="CP016793">
    <property type="protein sequence ID" value="ANZ40611.1"/>
    <property type="molecule type" value="Genomic_DNA"/>
</dbReference>
<dbReference type="RefSeq" id="WP_065918949.1">
    <property type="nucleotide sequence ID" value="NZ_CP016793.1"/>
</dbReference>
<dbReference type="GO" id="GO:0005524">
    <property type="term" value="F:ATP binding"/>
    <property type="evidence" value="ECO:0007669"/>
    <property type="project" value="UniProtKB-KW"/>
</dbReference>
<proteinExistence type="inferred from homology"/>
<dbReference type="PROSITE" id="PS50893">
    <property type="entry name" value="ABC_TRANSPORTER_2"/>
    <property type="match status" value="1"/>
</dbReference>
<evidence type="ECO:0000313" key="7">
    <source>
        <dbReference type="Proteomes" id="UP000093053"/>
    </source>
</evidence>
<evidence type="ECO:0000256" key="1">
    <source>
        <dbReference type="ARBA" id="ARBA00005417"/>
    </source>
</evidence>
<comment type="similarity">
    <text evidence="1">Belongs to the ABC transporter superfamily.</text>
</comment>
<evidence type="ECO:0000259" key="5">
    <source>
        <dbReference type="PROSITE" id="PS50893"/>
    </source>
</evidence>
<dbReference type="Proteomes" id="UP000093053">
    <property type="component" value="Chromosome"/>
</dbReference>
<dbReference type="Pfam" id="PF00005">
    <property type="entry name" value="ABC_tran"/>
    <property type="match status" value="1"/>
</dbReference>
<keyword evidence="7" id="KW-1185">Reference proteome</keyword>
<dbReference type="InterPro" id="IPR003593">
    <property type="entry name" value="AAA+_ATPase"/>
</dbReference>
<keyword evidence="3" id="KW-0547">Nucleotide-binding</keyword>
<evidence type="ECO:0000313" key="6">
    <source>
        <dbReference type="EMBL" id="ANZ40611.1"/>
    </source>
</evidence>
<evidence type="ECO:0000256" key="2">
    <source>
        <dbReference type="ARBA" id="ARBA00022448"/>
    </source>
</evidence>
<dbReference type="Gene3D" id="3.40.50.300">
    <property type="entry name" value="P-loop containing nucleotide triphosphate hydrolases"/>
    <property type="match status" value="1"/>
</dbReference>
<dbReference type="PROSITE" id="PS00211">
    <property type="entry name" value="ABC_TRANSPORTER_1"/>
    <property type="match status" value="1"/>
</dbReference>
<dbReference type="GO" id="GO:0016887">
    <property type="term" value="F:ATP hydrolysis activity"/>
    <property type="evidence" value="ECO:0007669"/>
    <property type="project" value="InterPro"/>
</dbReference>
<dbReference type="InterPro" id="IPR027417">
    <property type="entry name" value="P-loop_NTPase"/>
</dbReference>
<dbReference type="PANTHER" id="PTHR43335:SF4">
    <property type="entry name" value="ABC TRANSPORTER, ATP-BINDING PROTEIN"/>
    <property type="match status" value="1"/>
</dbReference>
<keyword evidence="4 6" id="KW-0067">ATP-binding</keyword>
<dbReference type="OrthoDB" id="9804819at2"/>
<keyword evidence="2" id="KW-0813">Transport</keyword>
<dbReference type="STRING" id="1586287.BBK82_36015"/>
<dbReference type="SUPFAM" id="SSF52540">
    <property type="entry name" value="P-loop containing nucleoside triphosphate hydrolases"/>
    <property type="match status" value="1"/>
</dbReference>
<dbReference type="InterPro" id="IPR017871">
    <property type="entry name" value="ABC_transporter-like_CS"/>
</dbReference>
<feature type="domain" description="ABC transporter" evidence="5">
    <location>
        <begin position="5"/>
        <end position="233"/>
    </location>
</feature>
<evidence type="ECO:0000256" key="4">
    <source>
        <dbReference type="ARBA" id="ARBA00022840"/>
    </source>
</evidence>
<reference evidence="6 7" key="1">
    <citation type="submission" date="2016-07" db="EMBL/GenBank/DDBJ databases">
        <title>Complete genome sequence of the Lentzea guizhouensis DHS C013.</title>
        <authorList>
            <person name="Cao C."/>
        </authorList>
    </citation>
    <scope>NUCLEOTIDE SEQUENCE [LARGE SCALE GENOMIC DNA]</scope>
    <source>
        <strain evidence="6 7">DHS C013</strain>
    </source>
</reference>
<accession>A0A1B2HSD5</accession>
<dbReference type="InterPro" id="IPR003439">
    <property type="entry name" value="ABC_transporter-like_ATP-bd"/>
</dbReference>
<protein>
    <submittedName>
        <fullName evidence="6">Bacitracin ABC transporter ATP-binding protein</fullName>
    </submittedName>
</protein>
<dbReference type="KEGG" id="led:BBK82_36015"/>
<name>A0A1B2HSD5_9PSEU</name>
<evidence type="ECO:0000256" key="3">
    <source>
        <dbReference type="ARBA" id="ARBA00022741"/>
    </source>
</evidence>
<organism evidence="6 7">
    <name type="scientific">Lentzea guizhouensis</name>
    <dbReference type="NCBI Taxonomy" id="1586287"/>
    <lineage>
        <taxon>Bacteria</taxon>
        <taxon>Bacillati</taxon>
        <taxon>Actinomycetota</taxon>
        <taxon>Actinomycetes</taxon>
        <taxon>Pseudonocardiales</taxon>
        <taxon>Pseudonocardiaceae</taxon>
        <taxon>Lentzea</taxon>
    </lineage>
</organism>
<dbReference type="AlphaFoldDB" id="A0A1B2HSD5"/>
<dbReference type="SMART" id="SM00382">
    <property type="entry name" value="AAA"/>
    <property type="match status" value="1"/>
</dbReference>
<dbReference type="PANTHER" id="PTHR43335">
    <property type="entry name" value="ABC TRANSPORTER, ATP-BINDING PROTEIN"/>
    <property type="match status" value="1"/>
</dbReference>
<gene>
    <name evidence="6" type="ORF">BBK82_36015</name>
</gene>